<dbReference type="EMBL" id="RIBY02000524">
    <property type="protein sequence ID" value="KAH9841233.1"/>
    <property type="molecule type" value="Genomic_DNA"/>
</dbReference>
<sequence>MRLVSTTILLNSLVAATCYYRNGNVAVIGSEEYEQCPGSSFRCLPTDSCASNGLCIDINNHANGSLTSQGNGVYYNFTGLYQTPACVDSYCRNCDTECAALSTNASSRSYIWACNTGLTDYCCASGSDEPDQGSCCNSDTNFALASPTTIAWSSTVSATATAGTTTAIAVSTSAVSSPDASCDFYVASGPRFMVIFRRQSRYRSRCGGKEA</sequence>
<keyword evidence="3" id="KW-1185">Reference proteome</keyword>
<evidence type="ECO:0000256" key="1">
    <source>
        <dbReference type="SAM" id="SignalP"/>
    </source>
</evidence>
<dbReference type="Proteomes" id="UP001138500">
    <property type="component" value="Unassembled WGS sequence"/>
</dbReference>
<feature type="signal peptide" evidence="1">
    <location>
        <begin position="1"/>
        <end position="16"/>
    </location>
</feature>
<organism evidence="2 3">
    <name type="scientific">Teratosphaeria destructans</name>
    <dbReference type="NCBI Taxonomy" id="418781"/>
    <lineage>
        <taxon>Eukaryota</taxon>
        <taxon>Fungi</taxon>
        <taxon>Dikarya</taxon>
        <taxon>Ascomycota</taxon>
        <taxon>Pezizomycotina</taxon>
        <taxon>Dothideomycetes</taxon>
        <taxon>Dothideomycetidae</taxon>
        <taxon>Mycosphaerellales</taxon>
        <taxon>Teratosphaeriaceae</taxon>
        <taxon>Teratosphaeria</taxon>
    </lineage>
</organism>
<accession>A0A9W7SYQ2</accession>
<comment type="caution">
    <text evidence="2">The sequence shown here is derived from an EMBL/GenBank/DDBJ whole genome shotgun (WGS) entry which is preliminary data.</text>
</comment>
<dbReference type="AlphaFoldDB" id="A0A9W7SYQ2"/>
<feature type="chain" id="PRO_5040971043" evidence="1">
    <location>
        <begin position="17"/>
        <end position="211"/>
    </location>
</feature>
<keyword evidence="1" id="KW-0732">Signal</keyword>
<dbReference type="OrthoDB" id="5215637at2759"/>
<evidence type="ECO:0000313" key="2">
    <source>
        <dbReference type="EMBL" id="KAH9841233.1"/>
    </source>
</evidence>
<evidence type="ECO:0000313" key="3">
    <source>
        <dbReference type="Proteomes" id="UP001138500"/>
    </source>
</evidence>
<reference evidence="2 3" key="2">
    <citation type="journal article" date="2021" name="Curr. Genet.">
        <title>Genetic response to nitrogen starvation in the aggressive Eucalyptus foliar pathogen Teratosphaeria destructans.</title>
        <authorList>
            <person name="Havenga M."/>
            <person name="Wingfield B.D."/>
            <person name="Wingfield M.J."/>
            <person name="Dreyer L.L."/>
            <person name="Roets F."/>
            <person name="Aylward J."/>
        </authorList>
    </citation>
    <scope>NUCLEOTIDE SEQUENCE [LARGE SCALE GENOMIC DNA]</scope>
    <source>
        <strain evidence="2">CMW44962</strain>
    </source>
</reference>
<reference evidence="2 3" key="1">
    <citation type="journal article" date="2018" name="IMA Fungus">
        <title>IMA Genome-F 10: Nine draft genome sequences of Claviceps purpurea s.lat., including C. arundinis, C. humidiphila, and C. cf. spartinae, pseudomolecules for the pitch canker pathogen Fusarium circinatum, draft genome of Davidsoniella eucalypti, Grosmannia galeiformis, Quambalaria eucalypti, and Teratosphaeria destructans.</title>
        <authorList>
            <person name="Wingfield B.D."/>
            <person name="Liu M."/>
            <person name="Nguyen H.D."/>
            <person name="Lane F.A."/>
            <person name="Morgan S.W."/>
            <person name="De Vos L."/>
            <person name="Wilken P.M."/>
            <person name="Duong T.A."/>
            <person name="Aylward J."/>
            <person name="Coetzee M.P."/>
            <person name="Dadej K."/>
            <person name="De Beer Z.W."/>
            <person name="Findlay W."/>
            <person name="Havenga M."/>
            <person name="Kolarik M."/>
            <person name="Menzies J.G."/>
            <person name="Naidoo K."/>
            <person name="Pochopski O."/>
            <person name="Shoukouhi P."/>
            <person name="Santana Q.C."/>
            <person name="Seifert K.A."/>
            <person name="Soal N."/>
            <person name="Steenkamp E.T."/>
            <person name="Tatham C.T."/>
            <person name="van der Nest M.A."/>
            <person name="Wingfield M.J."/>
        </authorList>
    </citation>
    <scope>NUCLEOTIDE SEQUENCE [LARGE SCALE GENOMIC DNA]</scope>
    <source>
        <strain evidence="2">CMW44962</strain>
    </source>
</reference>
<name>A0A9W7SYQ2_9PEZI</name>
<gene>
    <name evidence="2" type="ORF">Tdes44962_MAKER07845</name>
</gene>
<protein>
    <submittedName>
        <fullName evidence="2">Uncharacterized protein</fullName>
    </submittedName>
</protein>
<proteinExistence type="predicted"/>